<reference evidence="2 3" key="1">
    <citation type="submission" date="2019-12" db="EMBL/GenBank/DDBJ databases">
        <authorList>
            <person name="Kun Z."/>
        </authorList>
    </citation>
    <scope>NUCLEOTIDE SEQUENCE [LARGE SCALE GENOMIC DNA]</scope>
    <source>
        <strain evidence="2 3">YIM 123512</strain>
    </source>
</reference>
<organism evidence="2 3">
    <name type="scientific">Nocardioides flavescens</name>
    <dbReference type="NCBI Taxonomy" id="2691959"/>
    <lineage>
        <taxon>Bacteria</taxon>
        <taxon>Bacillati</taxon>
        <taxon>Actinomycetota</taxon>
        <taxon>Actinomycetes</taxon>
        <taxon>Propionibacteriales</taxon>
        <taxon>Nocardioidaceae</taxon>
        <taxon>Nocardioides</taxon>
    </lineage>
</organism>
<keyword evidence="3" id="KW-1185">Reference proteome</keyword>
<dbReference type="AlphaFoldDB" id="A0A6L7F1U0"/>
<sequence length="211" mass="22956">MTALLRSLCAALALLLAATTAPAAYAAPPPLKASFKDGRTSDPAVDISRVSFEGSWYWTSEQYVRVAVPGGFRTGHRLTVWFDVDGDSTPDGHYTLRLGEVKNRKQGYLRDEQEFRLGGGWGYAGTKVRCSGDDGYAQPESSYVKRGQREIGLALDLWNCLRRSAPVSDDDSGSWRVSVEVSRGRLSDHAPGPERWSPAVAGWGPCDQGAC</sequence>
<gene>
    <name evidence="2" type="ORF">GRQ65_05720</name>
</gene>
<evidence type="ECO:0000256" key="1">
    <source>
        <dbReference type="SAM" id="SignalP"/>
    </source>
</evidence>
<name>A0A6L7F1U0_9ACTN</name>
<keyword evidence="1" id="KW-0732">Signal</keyword>
<comment type="caution">
    <text evidence="2">The sequence shown here is derived from an EMBL/GenBank/DDBJ whole genome shotgun (WGS) entry which is preliminary data.</text>
</comment>
<proteinExistence type="predicted"/>
<feature type="chain" id="PRO_5026998901" evidence="1">
    <location>
        <begin position="27"/>
        <end position="211"/>
    </location>
</feature>
<dbReference type="Proteomes" id="UP000473325">
    <property type="component" value="Unassembled WGS sequence"/>
</dbReference>
<accession>A0A6L7F1U0</accession>
<evidence type="ECO:0000313" key="2">
    <source>
        <dbReference type="EMBL" id="MXG89044.1"/>
    </source>
</evidence>
<dbReference type="RefSeq" id="WP_160876105.1">
    <property type="nucleotide sequence ID" value="NZ_WUEK01000003.1"/>
</dbReference>
<dbReference type="EMBL" id="WUEK01000003">
    <property type="protein sequence ID" value="MXG89044.1"/>
    <property type="molecule type" value="Genomic_DNA"/>
</dbReference>
<feature type="signal peptide" evidence="1">
    <location>
        <begin position="1"/>
        <end position="26"/>
    </location>
</feature>
<evidence type="ECO:0000313" key="3">
    <source>
        <dbReference type="Proteomes" id="UP000473325"/>
    </source>
</evidence>
<protein>
    <submittedName>
        <fullName evidence="2">Uncharacterized protein</fullName>
    </submittedName>
</protein>